<name>A0ABN0FCF3_9BURK</name>
<evidence type="ECO:0000313" key="1">
    <source>
        <dbReference type="EMBL" id="EIM96280.1"/>
    </source>
</evidence>
<reference evidence="1 2" key="1">
    <citation type="journal article" date="2012" name="J. Bacteriol.">
        <title>Draft Genome Sequence of the Soil Bacterium Burkholderia terrae Strain BS001, Which Interacts with Fungal Surface Structures.</title>
        <authorList>
            <person name="Nazir R."/>
            <person name="Hansen M.A."/>
            <person name="Sorensen S."/>
            <person name="van Elsas J.D."/>
        </authorList>
    </citation>
    <scope>NUCLEOTIDE SEQUENCE [LARGE SCALE GENOMIC DNA]</scope>
    <source>
        <strain evidence="1 2">BS001</strain>
    </source>
</reference>
<comment type="caution">
    <text evidence="1">The sequence shown here is derived from an EMBL/GenBank/DDBJ whole genome shotgun (WGS) entry which is preliminary data.</text>
</comment>
<accession>A0ABN0FCF3</accession>
<sequence>MIDPIGDRHWAQRNLFAVSANMNRIVVPFIVANPLEKEEVFELKARQLDRRQLELLSLRMKGEPGEMALRMRLVDGLGKAVTEPSRESITRLALGPRRQRRYSLALDFEKTVHSPQIVAVELTLTYNADGARTVGSLGIVISGLVDDG</sequence>
<dbReference type="Proteomes" id="UP000004980">
    <property type="component" value="Unassembled WGS sequence"/>
</dbReference>
<protein>
    <submittedName>
        <fullName evidence="1">Uncharacterized protein</fullName>
    </submittedName>
</protein>
<evidence type="ECO:0000313" key="2">
    <source>
        <dbReference type="Proteomes" id="UP000004980"/>
    </source>
</evidence>
<gene>
    <name evidence="1" type="ORF">WQE_34681</name>
</gene>
<organism evidence="1 2">
    <name type="scientific">Paraburkholderia hospita</name>
    <dbReference type="NCBI Taxonomy" id="169430"/>
    <lineage>
        <taxon>Bacteria</taxon>
        <taxon>Pseudomonadati</taxon>
        <taxon>Pseudomonadota</taxon>
        <taxon>Betaproteobacteria</taxon>
        <taxon>Burkholderiales</taxon>
        <taxon>Burkholderiaceae</taxon>
        <taxon>Paraburkholderia</taxon>
    </lineage>
</organism>
<keyword evidence="2" id="KW-1185">Reference proteome</keyword>
<dbReference type="EMBL" id="AKAU01000197">
    <property type="protein sequence ID" value="EIM96280.1"/>
    <property type="molecule type" value="Genomic_DNA"/>
</dbReference>
<proteinExistence type="predicted"/>